<dbReference type="Proteomes" id="UP001204015">
    <property type="component" value="Unassembled WGS sequence"/>
</dbReference>
<keyword evidence="2" id="KW-1185">Reference proteome</keyword>
<reference evidence="1 2" key="1">
    <citation type="submission" date="2022-06" db="EMBL/GenBank/DDBJ databases">
        <title>A taxonomic note on the genus Prevotella: Description of four novel genera and emended description of the genera Hallella and Xylanibacter.</title>
        <authorList>
            <person name="Hitch T.C.A."/>
        </authorList>
    </citation>
    <scope>NUCLEOTIDE SEQUENCE [LARGE SCALE GENOMIC DNA]</scope>
    <source>
        <strain evidence="1 2">DSM 100619</strain>
    </source>
</reference>
<gene>
    <name evidence="1" type="ORF">NG821_04100</name>
</gene>
<comment type="caution">
    <text evidence="1">The sequence shown here is derived from an EMBL/GenBank/DDBJ whole genome shotgun (WGS) entry which is preliminary data.</text>
</comment>
<accession>A0ABT1BW41</accession>
<name>A0ABT1BW41_9BACT</name>
<evidence type="ECO:0000313" key="2">
    <source>
        <dbReference type="Proteomes" id="UP001204015"/>
    </source>
</evidence>
<protein>
    <submittedName>
        <fullName evidence="1">Uncharacterized protein</fullName>
    </submittedName>
</protein>
<organism evidence="1 2">
    <name type="scientific">Segatella cerevisiae</name>
    <dbReference type="NCBI Taxonomy" id="2053716"/>
    <lineage>
        <taxon>Bacteria</taxon>
        <taxon>Pseudomonadati</taxon>
        <taxon>Bacteroidota</taxon>
        <taxon>Bacteroidia</taxon>
        <taxon>Bacteroidales</taxon>
        <taxon>Prevotellaceae</taxon>
        <taxon>Segatella</taxon>
    </lineage>
</organism>
<proteinExistence type="predicted"/>
<evidence type="ECO:0000313" key="1">
    <source>
        <dbReference type="EMBL" id="MCO6025030.1"/>
    </source>
</evidence>
<dbReference type="RefSeq" id="WP_252760393.1">
    <property type="nucleotide sequence ID" value="NZ_JAMXLY010000010.1"/>
</dbReference>
<sequence length="146" mass="17616">MKRKLFILLIFVMGVFYFASGFDGNGFNPARFQMEMEQYIVTRAGLTPLEASKFFPVYREWKAKERSYFEQLRLYRHINSKDPRVCTEAIHKRDQIDINIKKLQMIYHRKFLKILPATKVYQIVRAEDKFHRQAFCKFIFQGKGFR</sequence>
<dbReference type="EMBL" id="JAMXLY010000010">
    <property type="protein sequence ID" value="MCO6025030.1"/>
    <property type="molecule type" value="Genomic_DNA"/>
</dbReference>